<organism evidence="2 3">
    <name type="scientific">Syntrophaceticus schinkii</name>
    <dbReference type="NCBI Taxonomy" id="499207"/>
    <lineage>
        <taxon>Bacteria</taxon>
        <taxon>Bacillati</taxon>
        <taxon>Bacillota</taxon>
        <taxon>Clostridia</taxon>
        <taxon>Thermoanaerobacterales</taxon>
        <taxon>Thermoanaerobacterales Family III. Incertae Sedis</taxon>
        <taxon>Syntrophaceticus</taxon>
    </lineage>
</organism>
<keyword evidence="3" id="KW-1185">Reference proteome</keyword>
<evidence type="ECO:0000313" key="2">
    <source>
        <dbReference type="EMBL" id="CEO87487.1"/>
    </source>
</evidence>
<protein>
    <recommendedName>
        <fullName evidence="1">RND related barrel-sandwich hybrid domain-containing protein</fullName>
    </recommendedName>
</protein>
<dbReference type="Pfam" id="PF26018">
    <property type="entry name" value="BSH_RND_rel"/>
    <property type="match status" value="1"/>
</dbReference>
<name>A0A0B7MIL0_9FIRM</name>
<dbReference type="EMBL" id="CDRZ01000010">
    <property type="protein sequence ID" value="CEO87487.1"/>
    <property type="molecule type" value="Genomic_DNA"/>
</dbReference>
<accession>A0A0B7MIL0</accession>
<evidence type="ECO:0000313" key="3">
    <source>
        <dbReference type="Proteomes" id="UP000046155"/>
    </source>
</evidence>
<dbReference type="Proteomes" id="UP000046155">
    <property type="component" value="Unassembled WGS sequence"/>
</dbReference>
<reference evidence="3" key="1">
    <citation type="submission" date="2015-01" db="EMBL/GenBank/DDBJ databases">
        <authorList>
            <person name="Manzoor Shahid"/>
            <person name="Zubair Saima"/>
        </authorList>
    </citation>
    <scope>NUCLEOTIDE SEQUENCE [LARGE SCALE GENOMIC DNA]</scope>
    <source>
        <strain evidence="3">Sp3</strain>
    </source>
</reference>
<dbReference type="RefSeq" id="WP_044663852.1">
    <property type="nucleotide sequence ID" value="NZ_CDRZ01000010.1"/>
</dbReference>
<evidence type="ECO:0000259" key="1">
    <source>
        <dbReference type="Pfam" id="PF26018"/>
    </source>
</evidence>
<sequence length="328" mass="36413">MAKPTSRRNRKHKKDFQNKVKSLAGRLILFFVIFLVVLWLGLQAFNFCVFHAIRTADAQMGELVITTDARGALLFQEEVISAPVSGKLEPLVTEGMRVSIGTVVARMEPLTGPDGKKGSMEINSPSTGIVCYHLDGWEGVYDRLSWESSDPSVLFQNLTKESKPDDEVSQKEEFNRGDPVCKIIDNLVNPYLIIRFDSLNCPQVKNGERLQLTWEKEGKGEGRVLSLINKEENKYAFIELERMRPFPCQHLLELEVRCKKGEGIIIPESALISENNQSGVYVMSVLGPVFKKVDVVAAQNGQAAVQGISPGAEVVKNPGLAKLIKKDG</sequence>
<proteinExistence type="predicted"/>
<dbReference type="AlphaFoldDB" id="A0A0B7MIL0"/>
<dbReference type="OrthoDB" id="1722186at2"/>
<feature type="domain" description="RND related barrel-sandwich hybrid" evidence="1">
    <location>
        <begin position="77"/>
        <end position="185"/>
    </location>
</feature>
<dbReference type="InterPro" id="IPR058709">
    <property type="entry name" value="BSH_RND-rel"/>
</dbReference>
<gene>
    <name evidence="2" type="ORF">SSCH_1070008</name>
</gene>